<feature type="compositionally biased region" description="Basic and acidic residues" evidence="12">
    <location>
        <begin position="80"/>
        <end position="99"/>
    </location>
</feature>
<protein>
    <submittedName>
        <fullName evidence="16">Zinc finger protein GLIS2 homolog isoform X1</fullName>
    </submittedName>
</protein>
<dbReference type="FunFam" id="3.30.160.60:FF:000310">
    <property type="entry name" value="GLIS family zinc finger 2"/>
    <property type="match status" value="1"/>
</dbReference>
<keyword evidence="9" id="KW-0804">Transcription</keyword>
<keyword evidence="10" id="KW-0539">Nucleus</keyword>
<evidence type="ECO:0000256" key="1">
    <source>
        <dbReference type="ARBA" id="ARBA00004123"/>
    </source>
</evidence>
<keyword evidence="3" id="KW-0479">Metal-binding</keyword>
<keyword evidence="8" id="KW-0238">DNA-binding</keyword>
<dbReference type="InterPro" id="IPR013087">
    <property type="entry name" value="Znf_C2H2_type"/>
</dbReference>
<dbReference type="Gene3D" id="3.30.160.60">
    <property type="entry name" value="Classic Zinc Finger"/>
    <property type="match status" value="4"/>
</dbReference>
<evidence type="ECO:0000313" key="14">
    <source>
        <dbReference type="EnsemblMetazoa" id="MDOA000449-PB"/>
    </source>
</evidence>
<dbReference type="GO" id="GO:0000122">
    <property type="term" value="P:negative regulation of transcription by RNA polymerase II"/>
    <property type="evidence" value="ECO:0007669"/>
    <property type="project" value="UniProtKB-ARBA"/>
</dbReference>
<evidence type="ECO:0000313" key="16">
    <source>
        <dbReference type="RefSeq" id="XP_005191443.1"/>
    </source>
</evidence>
<dbReference type="GO" id="GO:0005634">
    <property type="term" value="C:nucleus"/>
    <property type="evidence" value="ECO:0007669"/>
    <property type="project" value="UniProtKB-SubCell"/>
</dbReference>
<reference evidence="14" key="1">
    <citation type="submission" date="2020-05" db="UniProtKB">
        <authorList>
            <consortium name="EnsemblMetazoa"/>
        </authorList>
    </citation>
    <scope>IDENTIFICATION</scope>
    <source>
        <strain evidence="14">Aabys</strain>
    </source>
</reference>
<feature type="region of interest" description="Disordered" evidence="12">
    <location>
        <begin position="137"/>
        <end position="157"/>
    </location>
</feature>
<dbReference type="PANTHER" id="PTHR45718:SF8">
    <property type="entry name" value="GLIS FAMILY ZINC FINGER 2"/>
    <property type="match status" value="1"/>
</dbReference>
<dbReference type="eggNOG" id="KOG1721">
    <property type="taxonomic scope" value="Eukaryota"/>
</dbReference>
<feature type="region of interest" description="Disordered" evidence="12">
    <location>
        <begin position="323"/>
        <end position="364"/>
    </location>
</feature>
<evidence type="ECO:0000256" key="11">
    <source>
        <dbReference type="PROSITE-ProRule" id="PRU00042"/>
    </source>
</evidence>
<comment type="similarity">
    <text evidence="2">Belongs to the GLI C2H2-type zinc-finger protein family.</text>
</comment>
<dbReference type="FunFam" id="3.30.160.60:FF:000359">
    <property type="entry name" value="GLIS family zinc finger 2"/>
    <property type="match status" value="1"/>
</dbReference>
<feature type="domain" description="C2H2-type" evidence="13">
    <location>
        <begin position="230"/>
        <end position="257"/>
    </location>
</feature>
<evidence type="ECO:0000259" key="13">
    <source>
        <dbReference type="PROSITE" id="PS50157"/>
    </source>
</evidence>
<dbReference type="PANTHER" id="PTHR45718">
    <property type="entry name" value="TRANSCRIPTIONAL ACTIVATOR CUBITUS INTERRUPTUS"/>
    <property type="match status" value="1"/>
</dbReference>
<evidence type="ECO:0000256" key="10">
    <source>
        <dbReference type="ARBA" id="ARBA00023242"/>
    </source>
</evidence>
<evidence type="ECO:0000313" key="15">
    <source>
        <dbReference type="Proteomes" id="UP001652621"/>
    </source>
</evidence>
<dbReference type="Pfam" id="PF23561">
    <property type="entry name" value="zf-C2H2_15"/>
    <property type="match status" value="1"/>
</dbReference>
<feature type="compositionally biased region" description="Low complexity" evidence="12">
    <location>
        <begin position="148"/>
        <end position="157"/>
    </location>
</feature>
<keyword evidence="15" id="KW-1185">Reference proteome</keyword>
<keyword evidence="4" id="KW-0677">Repeat</keyword>
<dbReference type="STRING" id="7370.A0A1I8M214"/>
<dbReference type="GO" id="GO:0008270">
    <property type="term" value="F:zinc ion binding"/>
    <property type="evidence" value="ECO:0007669"/>
    <property type="project" value="UniProtKB-KW"/>
</dbReference>
<name>A0A1I8M214_MUSDO</name>
<evidence type="ECO:0000256" key="6">
    <source>
        <dbReference type="ARBA" id="ARBA00022833"/>
    </source>
</evidence>
<dbReference type="KEGG" id="mde:101894464"/>
<dbReference type="PROSITE" id="PS00028">
    <property type="entry name" value="ZINC_FINGER_C2H2_1"/>
    <property type="match status" value="4"/>
</dbReference>
<feature type="domain" description="C2H2-type" evidence="13">
    <location>
        <begin position="258"/>
        <end position="287"/>
    </location>
</feature>
<dbReference type="EnsemblMetazoa" id="MDOA000449-RB">
    <property type="protein sequence ID" value="MDOA000449-PB"/>
    <property type="gene ID" value="MDOA000449"/>
</dbReference>
<feature type="domain" description="C2H2-type" evidence="13">
    <location>
        <begin position="288"/>
        <end position="315"/>
    </location>
</feature>
<evidence type="ECO:0000256" key="2">
    <source>
        <dbReference type="ARBA" id="ARBA00010831"/>
    </source>
</evidence>
<reference evidence="16" key="2">
    <citation type="submission" date="2025-04" db="UniProtKB">
        <authorList>
            <consortium name="RefSeq"/>
        </authorList>
    </citation>
    <scope>IDENTIFICATION</scope>
    <source>
        <strain evidence="16">Aabys</strain>
    </source>
</reference>
<proteinExistence type="inferred from homology"/>
<feature type="domain" description="C2H2-type" evidence="13">
    <location>
        <begin position="162"/>
        <end position="188"/>
    </location>
</feature>
<keyword evidence="7" id="KW-0805">Transcription regulation</keyword>
<dbReference type="SMART" id="SM00355">
    <property type="entry name" value="ZnF_C2H2"/>
    <property type="match status" value="5"/>
</dbReference>
<dbReference type="InterPro" id="IPR036236">
    <property type="entry name" value="Znf_C2H2_sf"/>
</dbReference>
<sequence length="464" mass="53104">MEGQTLISSQNPFGIPAPLYSSYHTPPYSLNTGSSSWPEYTYHYPTSMSEDVLQMQQQLRFPTPPITPPRNLHPTGEQSQRGEEQPEAEHQKSNVHDQEVFNPTPQRTQSVIMKIGHGQSPHHLPTEAYNGHIDHHIEDSHNLNHNDTPSSGTSSPSSNNDFVCDWIDCGRCFESLEFLAIHVTQIHAVASLTDGLYYCRWSGCHRTQRGFNARYKMLVHVRTHTKEKPHQCHLCDKRFSRAENLKIHIRSHSGEKPYICTYEGCNKAYSNSSDRFKHTRTHSMEKPYMCKVPGCQKRYTDPSSLRKHVKTFKHSIQIMDSKTTATTTTPPPSYLQQQQQYHHSQQQRSSLDESRFSPLEHNDNHYPPSYHLIMTAAPTAIPAGPDPFCMAMEEMCHIRATLDCYKTNSASTDTESYWLHDEPDSKSSHYHAQFHPTLTRGPELTLDLTTTDKPLDLTTKRFSS</sequence>
<feature type="compositionally biased region" description="Low complexity" evidence="12">
    <location>
        <begin position="323"/>
        <end position="349"/>
    </location>
</feature>
<dbReference type="InterPro" id="IPR056436">
    <property type="entry name" value="Znf-C2H2_ZIC1-5/GLI1-3-like"/>
</dbReference>
<gene>
    <name evidence="14" type="primary">101894464</name>
    <name evidence="16" type="synonym">LOC101894464</name>
</gene>
<dbReference type="SUPFAM" id="SSF57667">
    <property type="entry name" value="beta-beta-alpha zinc fingers"/>
    <property type="match status" value="2"/>
</dbReference>
<dbReference type="AlphaFoldDB" id="A0A1I8M214"/>
<evidence type="ECO:0000256" key="7">
    <source>
        <dbReference type="ARBA" id="ARBA00023015"/>
    </source>
</evidence>
<dbReference type="RefSeq" id="XP_005191443.1">
    <property type="nucleotide sequence ID" value="XM_005191386.3"/>
</dbReference>
<evidence type="ECO:0000256" key="8">
    <source>
        <dbReference type="ARBA" id="ARBA00023125"/>
    </source>
</evidence>
<dbReference type="GeneID" id="101894464"/>
<feature type="compositionally biased region" description="Basic and acidic residues" evidence="12">
    <location>
        <begin position="350"/>
        <end position="364"/>
    </location>
</feature>
<keyword evidence="6" id="KW-0862">Zinc</keyword>
<dbReference type="PROSITE" id="PS50157">
    <property type="entry name" value="ZINC_FINGER_C2H2_2"/>
    <property type="match status" value="5"/>
</dbReference>
<keyword evidence="5 11" id="KW-0863">Zinc-finger</keyword>
<dbReference type="Pfam" id="PF00096">
    <property type="entry name" value="zf-C2H2"/>
    <property type="match status" value="3"/>
</dbReference>
<dbReference type="OrthoDB" id="3214149at2759"/>
<evidence type="ECO:0000256" key="3">
    <source>
        <dbReference type="ARBA" id="ARBA00022723"/>
    </source>
</evidence>
<dbReference type="Proteomes" id="UP001652621">
    <property type="component" value="Unplaced"/>
</dbReference>
<dbReference type="GO" id="GO:0000978">
    <property type="term" value="F:RNA polymerase II cis-regulatory region sequence-specific DNA binding"/>
    <property type="evidence" value="ECO:0007669"/>
    <property type="project" value="TreeGrafter"/>
</dbReference>
<comment type="subcellular location">
    <subcellularLocation>
        <location evidence="1">Nucleus</location>
    </subcellularLocation>
</comment>
<evidence type="ECO:0000256" key="5">
    <source>
        <dbReference type="ARBA" id="ARBA00022771"/>
    </source>
</evidence>
<accession>A0A1I8M214</accession>
<feature type="region of interest" description="Disordered" evidence="12">
    <location>
        <begin position="61"/>
        <end position="105"/>
    </location>
</feature>
<dbReference type="FunFam" id="3.30.160.60:FF:000019">
    <property type="entry name" value="GLI family zinc finger 3"/>
    <property type="match status" value="1"/>
</dbReference>
<feature type="domain" description="C2H2-type" evidence="13">
    <location>
        <begin position="197"/>
        <end position="229"/>
    </location>
</feature>
<evidence type="ECO:0000256" key="4">
    <source>
        <dbReference type="ARBA" id="ARBA00022737"/>
    </source>
</evidence>
<evidence type="ECO:0000256" key="12">
    <source>
        <dbReference type="SAM" id="MobiDB-lite"/>
    </source>
</evidence>
<dbReference type="GO" id="GO:0000981">
    <property type="term" value="F:DNA-binding transcription factor activity, RNA polymerase II-specific"/>
    <property type="evidence" value="ECO:0007669"/>
    <property type="project" value="TreeGrafter"/>
</dbReference>
<dbReference type="InterPro" id="IPR043359">
    <property type="entry name" value="GLI-like"/>
</dbReference>
<evidence type="ECO:0000256" key="9">
    <source>
        <dbReference type="ARBA" id="ARBA00023163"/>
    </source>
</evidence>
<organism evidence="14">
    <name type="scientific">Musca domestica</name>
    <name type="common">House fly</name>
    <dbReference type="NCBI Taxonomy" id="7370"/>
    <lineage>
        <taxon>Eukaryota</taxon>
        <taxon>Metazoa</taxon>
        <taxon>Ecdysozoa</taxon>
        <taxon>Arthropoda</taxon>
        <taxon>Hexapoda</taxon>
        <taxon>Insecta</taxon>
        <taxon>Pterygota</taxon>
        <taxon>Neoptera</taxon>
        <taxon>Endopterygota</taxon>
        <taxon>Diptera</taxon>
        <taxon>Brachycera</taxon>
        <taxon>Muscomorpha</taxon>
        <taxon>Muscoidea</taxon>
        <taxon>Muscidae</taxon>
        <taxon>Musca</taxon>
    </lineage>
</organism>
<dbReference type="VEuPathDB" id="VectorBase:MDOA000449"/>
<dbReference type="VEuPathDB" id="VectorBase:MDOMA2_010328"/>